<keyword evidence="1" id="KW-0812">Transmembrane</keyword>
<evidence type="ECO:0000256" key="1">
    <source>
        <dbReference type="SAM" id="Phobius"/>
    </source>
</evidence>
<keyword evidence="1" id="KW-1133">Transmembrane helix</keyword>
<organism evidence="2 3">
    <name type="scientific">Vibrio chagasii</name>
    <dbReference type="NCBI Taxonomy" id="170679"/>
    <lineage>
        <taxon>Bacteria</taxon>
        <taxon>Pseudomonadati</taxon>
        <taxon>Pseudomonadota</taxon>
        <taxon>Gammaproteobacteria</taxon>
        <taxon>Vibrionales</taxon>
        <taxon>Vibrionaceae</taxon>
        <taxon>Vibrio</taxon>
    </lineage>
</organism>
<reference evidence="2 3" key="1">
    <citation type="submission" date="2019-09" db="EMBL/GenBank/DDBJ databases">
        <title>Draft genome sequences of 48 bacterial type strains from the CCUG.</title>
        <authorList>
            <person name="Tunovic T."/>
            <person name="Pineiro-Iglesias B."/>
            <person name="Unosson C."/>
            <person name="Inganas E."/>
            <person name="Ohlen M."/>
            <person name="Cardew S."/>
            <person name="Jensie-Markopoulos S."/>
            <person name="Salva-Serra F."/>
            <person name="Jaen-Luchoro D."/>
            <person name="Karlsson R."/>
            <person name="Svensson-Stadler L."/>
            <person name="Chun J."/>
            <person name="Moore E."/>
        </authorList>
    </citation>
    <scope>NUCLEOTIDE SEQUENCE [LARGE SCALE GENOMIC DNA]</scope>
    <source>
        <strain evidence="2 3">CCUG 48643</strain>
    </source>
</reference>
<evidence type="ECO:0000313" key="3">
    <source>
        <dbReference type="Proteomes" id="UP000423756"/>
    </source>
</evidence>
<evidence type="ECO:0000313" key="2">
    <source>
        <dbReference type="EMBL" id="KAB0482496.1"/>
    </source>
</evidence>
<protein>
    <submittedName>
        <fullName evidence="2">Uncharacterized protein</fullName>
    </submittedName>
</protein>
<dbReference type="GeneID" id="77344731"/>
<dbReference type="RefSeq" id="WP_137406527.1">
    <property type="nucleotide sequence ID" value="NZ_AP025467.1"/>
</dbReference>
<feature type="transmembrane region" description="Helical" evidence="1">
    <location>
        <begin position="61"/>
        <end position="79"/>
    </location>
</feature>
<sequence>MNVAVLFVRVLALAEFLSFTLDKLGFSTLADGFTVLVLLVALVDAFGILDRLIRFFKKHKALIFALTLWYTLLAVAIAAS</sequence>
<dbReference type="EMBL" id="VZPX01000004">
    <property type="protein sequence ID" value="KAB0482496.1"/>
    <property type="molecule type" value="Genomic_DNA"/>
</dbReference>
<feature type="transmembrane region" description="Helical" evidence="1">
    <location>
        <begin position="28"/>
        <end position="49"/>
    </location>
</feature>
<proteinExistence type="predicted"/>
<accession>A0A7V7NXC2</accession>
<name>A0A7V7NXC2_9VIBR</name>
<dbReference type="AlphaFoldDB" id="A0A7V7NXC2"/>
<gene>
    <name evidence="2" type="ORF">F7Q91_03540</name>
</gene>
<comment type="caution">
    <text evidence="2">The sequence shown here is derived from an EMBL/GenBank/DDBJ whole genome shotgun (WGS) entry which is preliminary data.</text>
</comment>
<dbReference type="Proteomes" id="UP000423756">
    <property type="component" value="Unassembled WGS sequence"/>
</dbReference>
<keyword evidence="1" id="KW-0472">Membrane</keyword>